<dbReference type="SUPFAM" id="SSF51905">
    <property type="entry name" value="FAD/NAD(P)-binding domain"/>
    <property type="match status" value="1"/>
</dbReference>
<dbReference type="Proteomes" id="UP000293369">
    <property type="component" value="Unassembled WGS sequence"/>
</dbReference>
<organism evidence="3 4">
    <name type="scientific">Pseudomonas orientalis</name>
    <dbReference type="NCBI Taxonomy" id="76758"/>
    <lineage>
        <taxon>Bacteria</taxon>
        <taxon>Pseudomonadati</taxon>
        <taxon>Pseudomonadota</taxon>
        <taxon>Gammaproteobacteria</taxon>
        <taxon>Pseudomonadales</taxon>
        <taxon>Pseudomonadaceae</taxon>
        <taxon>Pseudomonas</taxon>
    </lineage>
</organism>
<gene>
    <name evidence="3" type="ORF">EUX57_11375</name>
</gene>
<dbReference type="PANTHER" id="PTHR13847">
    <property type="entry name" value="SARCOSINE DEHYDROGENASE-RELATED"/>
    <property type="match status" value="1"/>
</dbReference>
<feature type="domain" description="FAD dependent oxidoreductase" evidence="2">
    <location>
        <begin position="33"/>
        <end position="387"/>
    </location>
</feature>
<proteinExistence type="predicted"/>
<dbReference type="RefSeq" id="WP_065892725.1">
    <property type="nucleotide sequence ID" value="NZ_SGFE01000020.1"/>
</dbReference>
<dbReference type="InterPro" id="IPR006076">
    <property type="entry name" value="FAD-dep_OxRdtase"/>
</dbReference>
<dbReference type="AlphaFoldDB" id="A0A4Q7D1C1"/>
<dbReference type="PANTHER" id="PTHR13847:SF194">
    <property type="entry name" value="OXIDOREDUCTASE"/>
    <property type="match status" value="1"/>
</dbReference>
<keyword evidence="1" id="KW-0560">Oxidoreductase</keyword>
<dbReference type="GO" id="GO:0016491">
    <property type="term" value="F:oxidoreductase activity"/>
    <property type="evidence" value="ECO:0007669"/>
    <property type="project" value="UniProtKB-KW"/>
</dbReference>
<dbReference type="EMBL" id="SGFE01000020">
    <property type="protein sequence ID" value="RZI31638.1"/>
    <property type="molecule type" value="Genomic_DNA"/>
</dbReference>
<protein>
    <submittedName>
        <fullName evidence="3">FAD-binding oxidoreductase</fullName>
    </submittedName>
</protein>
<sequence>MSLSLENPSSYYTMTRKYDLYYRDLEGDIEAEVVIIRGGFSGINTALELAERGITNVVMLEANYLGFGGSGRNGGHEMAGIGHDLENIEKDVGPEGLKAIFEISDLGASLIKQHIARYDIQADFRHGYGYLGFNKRQGKLLQSWAKGFQSLNPDQEITYLEGYEVRSIVGSDIYTCALKHMGNGHIHSLNLLLGQAQAFTEIHGSRIFEQSPVLEVNYGTQVPARTAKGSVKADKLLFACGAFLNKLDRSLDNSTINVYAINTVTEPLTNEMIERISPIRGAFSDITPIIDYYRITADNRLMYGTAGMLLEYVPLDLKAWNHKKMLRLFPYLATTKIDLAWGGPMDCSLNLFPQVGTLDEHPNVFYVQGYSGFGVTPSQVIARVIADGMSGGSPAWDAMSSIPRKRIFGKDRFRAVLCSLGKVSRQLNAYRVGRR</sequence>
<evidence type="ECO:0000313" key="3">
    <source>
        <dbReference type="EMBL" id="RZI31638.1"/>
    </source>
</evidence>
<evidence type="ECO:0000259" key="2">
    <source>
        <dbReference type="Pfam" id="PF01266"/>
    </source>
</evidence>
<evidence type="ECO:0000313" key="4">
    <source>
        <dbReference type="Proteomes" id="UP000293369"/>
    </source>
</evidence>
<dbReference type="Gene3D" id="3.50.50.60">
    <property type="entry name" value="FAD/NAD(P)-binding domain"/>
    <property type="match status" value="1"/>
</dbReference>
<reference evidence="3 4" key="1">
    <citation type="submission" date="2019-02" db="EMBL/GenBank/DDBJ databases">
        <title>Pseudomonas spp from wheat grain.</title>
        <authorList>
            <person name="Cho G.-S."/>
            <person name="Franz C.M.A.P."/>
        </authorList>
    </citation>
    <scope>NUCLEOTIDE SEQUENCE [LARGE SCALE GENOMIC DNA]</scope>
    <source>
        <strain evidence="3 4">133NRW</strain>
    </source>
</reference>
<dbReference type="GO" id="GO:0005737">
    <property type="term" value="C:cytoplasm"/>
    <property type="evidence" value="ECO:0007669"/>
    <property type="project" value="TreeGrafter"/>
</dbReference>
<name>A0A4Q7D1C1_9PSED</name>
<evidence type="ECO:0000256" key="1">
    <source>
        <dbReference type="ARBA" id="ARBA00023002"/>
    </source>
</evidence>
<dbReference type="InterPro" id="IPR036188">
    <property type="entry name" value="FAD/NAD-bd_sf"/>
</dbReference>
<dbReference type="Gene3D" id="3.30.9.10">
    <property type="entry name" value="D-Amino Acid Oxidase, subunit A, domain 2"/>
    <property type="match status" value="1"/>
</dbReference>
<dbReference type="Pfam" id="PF01266">
    <property type="entry name" value="DAO"/>
    <property type="match status" value="1"/>
</dbReference>
<comment type="caution">
    <text evidence="3">The sequence shown here is derived from an EMBL/GenBank/DDBJ whole genome shotgun (WGS) entry which is preliminary data.</text>
</comment>
<accession>A0A4Q7D1C1</accession>